<protein>
    <submittedName>
        <fullName evidence="2">Uncharacterized protein</fullName>
    </submittedName>
</protein>
<feature type="region of interest" description="Disordered" evidence="1">
    <location>
        <begin position="1"/>
        <end position="65"/>
    </location>
</feature>
<reference evidence="3" key="1">
    <citation type="journal article" date="2019" name="Int. J. Syst. Evol. Microbiol.">
        <title>The Global Catalogue of Microorganisms (GCM) 10K type strain sequencing project: providing services to taxonomists for standard genome sequencing and annotation.</title>
        <authorList>
            <consortium name="The Broad Institute Genomics Platform"/>
            <consortium name="The Broad Institute Genome Sequencing Center for Infectious Disease"/>
            <person name="Wu L."/>
            <person name="Ma J."/>
        </authorList>
    </citation>
    <scope>NUCLEOTIDE SEQUENCE [LARGE SCALE GENOMIC DNA]</scope>
    <source>
        <strain evidence="3">CGMCC 1.15480</strain>
    </source>
</reference>
<name>A0ABQ1P3D4_9MICC</name>
<dbReference type="EMBL" id="BMJI01000007">
    <property type="protein sequence ID" value="GGC89567.1"/>
    <property type="molecule type" value="Genomic_DNA"/>
</dbReference>
<evidence type="ECO:0000256" key="1">
    <source>
        <dbReference type="SAM" id="MobiDB-lite"/>
    </source>
</evidence>
<comment type="caution">
    <text evidence="2">The sequence shown here is derived from an EMBL/GenBank/DDBJ whole genome shotgun (WGS) entry which is preliminary data.</text>
</comment>
<sequence>MVGSVTGQAHFASGNGRDGVRPLFPRGGAAPQPGAVTHRPAAVAATAGQTPPPVPLARSGAGRCV</sequence>
<gene>
    <name evidence="2" type="ORF">GCM10011512_15650</name>
</gene>
<proteinExistence type="predicted"/>
<keyword evidence="3" id="KW-1185">Reference proteome</keyword>
<evidence type="ECO:0000313" key="3">
    <source>
        <dbReference type="Proteomes" id="UP000597761"/>
    </source>
</evidence>
<accession>A0ABQ1P3D4</accession>
<organism evidence="2 3">
    <name type="scientific">Tersicoccus solisilvae</name>
    <dbReference type="NCBI Taxonomy" id="1882339"/>
    <lineage>
        <taxon>Bacteria</taxon>
        <taxon>Bacillati</taxon>
        <taxon>Actinomycetota</taxon>
        <taxon>Actinomycetes</taxon>
        <taxon>Micrococcales</taxon>
        <taxon>Micrococcaceae</taxon>
        <taxon>Tersicoccus</taxon>
    </lineage>
</organism>
<evidence type="ECO:0000313" key="2">
    <source>
        <dbReference type="EMBL" id="GGC89567.1"/>
    </source>
</evidence>
<dbReference type="Proteomes" id="UP000597761">
    <property type="component" value="Unassembled WGS sequence"/>
</dbReference>